<protein>
    <submittedName>
        <fullName evidence="2">Uncharacterized protein</fullName>
    </submittedName>
</protein>
<sequence length="251" mass="27931">MPHKVGKNGEVIGPNSPLCSSLSEGVTGAMDYILFVIGSTFEYFGMFLFLFALFRFGLYFRLIMYVVIVSVLMSQVSYFTRLDPSVGDLSTYIQFVLFVIVLWVLFQVPIFHSIVMNFAGLAGGLAIQGVIILLTNMVGGLSLDSIQDSRPILTSLQFVTFLAQIGIARAVYIMNWGFDFVPTSRRSYVRINRTSAILLAIIASCIVVAAALAFVFRNDYNDYVLYASVVFLCTLPVFLYFSLRKDVEDAA</sequence>
<dbReference type="Proteomes" id="UP000256304">
    <property type="component" value="Unassembled WGS sequence"/>
</dbReference>
<feature type="transmembrane region" description="Helical" evidence="1">
    <location>
        <begin position="118"/>
        <end position="143"/>
    </location>
</feature>
<evidence type="ECO:0000256" key="1">
    <source>
        <dbReference type="SAM" id="Phobius"/>
    </source>
</evidence>
<feature type="transmembrane region" description="Helical" evidence="1">
    <location>
        <begin position="92"/>
        <end position="111"/>
    </location>
</feature>
<keyword evidence="1" id="KW-0812">Transmembrane</keyword>
<keyword evidence="1" id="KW-1133">Transmembrane helix</keyword>
<dbReference type="EMBL" id="QTTN01000029">
    <property type="protein sequence ID" value="REE70562.1"/>
    <property type="molecule type" value="Genomic_DNA"/>
</dbReference>
<keyword evidence="1" id="KW-0472">Membrane</keyword>
<evidence type="ECO:0000313" key="3">
    <source>
        <dbReference type="Proteomes" id="UP000256304"/>
    </source>
</evidence>
<feature type="transmembrane region" description="Helical" evidence="1">
    <location>
        <begin position="32"/>
        <end position="51"/>
    </location>
</feature>
<proteinExistence type="predicted"/>
<name>A0A3D9R3B1_9BACL</name>
<accession>A0A3D9R3B1</accession>
<dbReference type="OrthoDB" id="2608926at2"/>
<feature type="transmembrane region" description="Helical" evidence="1">
    <location>
        <begin position="223"/>
        <end position="243"/>
    </location>
</feature>
<gene>
    <name evidence="2" type="ORF">A8990_12947</name>
</gene>
<feature type="transmembrane region" description="Helical" evidence="1">
    <location>
        <begin position="155"/>
        <end position="175"/>
    </location>
</feature>
<dbReference type="AlphaFoldDB" id="A0A3D9R3B1"/>
<evidence type="ECO:0000313" key="2">
    <source>
        <dbReference type="EMBL" id="REE70562.1"/>
    </source>
</evidence>
<organism evidence="2 3">
    <name type="scientific">Paenibacillus taihuensis</name>
    <dbReference type="NCBI Taxonomy" id="1156355"/>
    <lineage>
        <taxon>Bacteria</taxon>
        <taxon>Bacillati</taxon>
        <taxon>Bacillota</taxon>
        <taxon>Bacilli</taxon>
        <taxon>Bacillales</taxon>
        <taxon>Paenibacillaceae</taxon>
        <taxon>Paenibacillus</taxon>
    </lineage>
</organism>
<reference evidence="2 3" key="1">
    <citation type="submission" date="2018-08" db="EMBL/GenBank/DDBJ databases">
        <title>Genomic Encyclopedia of Type Strains, Phase III (KMG-III): the genomes of soil and plant-associated and newly described type strains.</title>
        <authorList>
            <person name="Whitman W."/>
        </authorList>
    </citation>
    <scope>NUCLEOTIDE SEQUENCE [LARGE SCALE GENOMIC DNA]</scope>
    <source>
        <strain evidence="2 3">CGMCC 1.10966</strain>
    </source>
</reference>
<feature type="transmembrane region" description="Helical" evidence="1">
    <location>
        <begin position="58"/>
        <end position="80"/>
    </location>
</feature>
<keyword evidence="3" id="KW-1185">Reference proteome</keyword>
<feature type="transmembrane region" description="Helical" evidence="1">
    <location>
        <begin position="196"/>
        <end position="217"/>
    </location>
</feature>
<comment type="caution">
    <text evidence="2">The sequence shown here is derived from an EMBL/GenBank/DDBJ whole genome shotgun (WGS) entry which is preliminary data.</text>
</comment>
<dbReference type="RefSeq" id="WP_147306843.1">
    <property type="nucleotide sequence ID" value="NZ_QTTN01000029.1"/>
</dbReference>